<sequence>MKQIARNIGYSFIAAWVYILFNGVLLFPAIEPTAFVSSTHIVSSLSTGLAGLVLALLSVKLFSLERHREIVYLAGIVGAAGTCCIALAGSGFLAAEWMSIGYLLVGIGMAGLKCAWQERLICQGRQATVFSLAVFTCLGAGLCLVISALPFEIALPIASVLPVLAAFFLLVKPVQQEDGAHGSRGVESMGSDDAPVITIGDSFLHAPVRLFAVIALMSFAYGSVRTLGILDGALVQFGNDFLLSVGCPVIATVSATLVVFYARKFDTAVVFYIALPIMAAVSLIPLAGNPVLGAAAHGIASFGFELILTLALFLIMDSVAAKRIHALFGVGLLWFSHMIGTALGQIVSESISDQTMITILTLVLLLFAALVVMGGAPRFTIAPSSSGERDPDRSGSAGRAGDGRLGSIALLAEKYGLSARETEILELWGTGHTSAFIEEKLFISKNTVKTHLSHIYAKVGVSSKEDLLQMVEGHDEDR</sequence>
<proteinExistence type="predicted"/>
<dbReference type="PRINTS" id="PR00038">
    <property type="entry name" value="HTHLUXR"/>
</dbReference>
<gene>
    <name evidence="6" type="ORF">AAA083_00350</name>
</gene>
<feature type="transmembrane region" description="Helical" evidence="4">
    <location>
        <begin position="269"/>
        <end position="288"/>
    </location>
</feature>
<dbReference type="Proteomes" id="UP001487305">
    <property type="component" value="Unassembled WGS sequence"/>
</dbReference>
<evidence type="ECO:0000313" key="6">
    <source>
        <dbReference type="EMBL" id="MEQ3361418.1"/>
    </source>
</evidence>
<feature type="transmembrane region" description="Helical" evidence="4">
    <location>
        <begin position="241"/>
        <end position="262"/>
    </location>
</feature>
<evidence type="ECO:0000256" key="3">
    <source>
        <dbReference type="ARBA" id="ARBA00023163"/>
    </source>
</evidence>
<keyword evidence="4" id="KW-0812">Transmembrane</keyword>
<feature type="transmembrane region" description="Helical" evidence="4">
    <location>
        <begin position="153"/>
        <end position="171"/>
    </location>
</feature>
<dbReference type="PANTHER" id="PTHR44688:SF16">
    <property type="entry name" value="DNA-BINDING TRANSCRIPTIONAL ACTIVATOR DEVR_DOSR"/>
    <property type="match status" value="1"/>
</dbReference>
<keyword evidence="7" id="KW-1185">Reference proteome</keyword>
<feature type="transmembrane region" description="Helical" evidence="4">
    <location>
        <begin position="210"/>
        <end position="229"/>
    </location>
</feature>
<dbReference type="InterPro" id="IPR036388">
    <property type="entry name" value="WH-like_DNA-bd_sf"/>
</dbReference>
<keyword evidence="1" id="KW-0805">Transcription regulation</keyword>
<feature type="domain" description="HTH luxR-type" evidence="5">
    <location>
        <begin position="410"/>
        <end position="475"/>
    </location>
</feature>
<feature type="transmembrane region" description="Helical" evidence="4">
    <location>
        <begin position="327"/>
        <end position="348"/>
    </location>
</feature>
<evidence type="ECO:0000313" key="7">
    <source>
        <dbReference type="Proteomes" id="UP001487305"/>
    </source>
</evidence>
<feature type="transmembrane region" description="Helical" evidence="4">
    <location>
        <begin position="354"/>
        <end position="376"/>
    </location>
</feature>
<keyword evidence="2" id="KW-0238">DNA-binding</keyword>
<dbReference type="Pfam" id="PF00196">
    <property type="entry name" value="GerE"/>
    <property type="match status" value="1"/>
</dbReference>
<name>A0ABV1J8M0_9ACTN</name>
<feature type="transmembrane region" description="Helical" evidence="4">
    <location>
        <begin position="42"/>
        <end position="63"/>
    </location>
</feature>
<accession>A0ABV1J8M0</accession>
<reference evidence="6 7" key="1">
    <citation type="submission" date="2024-04" db="EMBL/GenBank/DDBJ databases">
        <title>Human intestinal bacterial collection.</title>
        <authorList>
            <person name="Pauvert C."/>
            <person name="Hitch T.C.A."/>
            <person name="Clavel T."/>
        </authorList>
    </citation>
    <scope>NUCLEOTIDE SEQUENCE [LARGE SCALE GENOMIC DNA]</scope>
    <source>
        <strain evidence="6 7">CLA-KB-H42</strain>
    </source>
</reference>
<organism evidence="6 7">
    <name type="scientific">Raoultibacter massiliensis</name>
    <dbReference type="NCBI Taxonomy" id="1852371"/>
    <lineage>
        <taxon>Bacteria</taxon>
        <taxon>Bacillati</taxon>
        <taxon>Actinomycetota</taxon>
        <taxon>Coriobacteriia</taxon>
        <taxon>Eggerthellales</taxon>
        <taxon>Eggerthellaceae</taxon>
        <taxon>Raoultibacter</taxon>
    </lineage>
</organism>
<keyword evidence="3" id="KW-0804">Transcription</keyword>
<feature type="transmembrane region" description="Helical" evidence="4">
    <location>
        <begin position="70"/>
        <end position="93"/>
    </location>
</feature>
<dbReference type="SUPFAM" id="SSF46894">
    <property type="entry name" value="C-terminal effector domain of the bipartite response regulators"/>
    <property type="match status" value="1"/>
</dbReference>
<dbReference type="InterPro" id="IPR000792">
    <property type="entry name" value="Tscrpt_reg_LuxR_C"/>
</dbReference>
<feature type="transmembrane region" description="Helical" evidence="4">
    <location>
        <begin position="128"/>
        <end position="147"/>
    </location>
</feature>
<evidence type="ECO:0000256" key="2">
    <source>
        <dbReference type="ARBA" id="ARBA00023125"/>
    </source>
</evidence>
<dbReference type="CDD" id="cd06170">
    <property type="entry name" value="LuxR_C_like"/>
    <property type="match status" value="1"/>
</dbReference>
<dbReference type="PANTHER" id="PTHR44688">
    <property type="entry name" value="DNA-BINDING TRANSCRIPTIONAL ACTIVATOR DEVR_DOSR"/>
    <property type="match status" value="1"/>
</dbReference>
<feature type="transmembrane region" description="Helical" evidence="4">
    <location>
        <begin position="99"/>
        <end position="116"/>
    </location>
</feature>
<feature type="transmembrane region" description="Helical" evidence="4">
    <location>
        <begin position="12"/>
        <end position="30"/>
    </location>
</feature>
<feature type="transmembrane region" description="Helical" evidence="4">
    <location>
        <begin position="294"/>
        <end position="315"/>
    </location>
</feature>
<evidence type="ECO:0000256" key="4">
    <source>
        <dbReference type="SAM" id="Phobius"/>
    </source>
</evidence>
<dbReference type="Gene3D" id="1.10.10.10">
    <property type="entry name" value="Winged helix-like DNA-binding domain superfamily/Winged helix DNA-binding domain"/>
    <property type="match status" value="1"/>
</dbReference>
<protein>
    <submittedName>
        <fullName evidence="6">Helix-turn-helix transcriptional regulator</fullName>
    </submittedName>
</protein>
<dbReference type="EMBL" id="JBBNOP010000001">
    <property type="protein sequence ID" value="MEQ3361418.1"/>
    <property type="molecule type" value="Genomic_DNA"/>
</dbReference>
<comment type="caution">
    <text evidence="6">The sequence shown here is derived from an EMBL/GenBank/DDBJ whole genome shotgun (WGS) entry which is preliminary data.</text>
</comment>
<dbReference type="PROSITE" id="PS50043">
    <property type="entry name" value="HTH_LUXR_2"/>
    <property type="match status" value="1"/>
</dbReference>
<dbReference type="InterPro" id="IPR016032">
    <property type="entry name" value="Sig_transdc_resp-reg_C-effctor"/>
</dbReference>
<dbReference type="RefSeq" id="WP_349226992.1">
    <property type="nucleotide sequence ID" value="NZ_JBBNOP010000001.1"/>
</dbReference>
<evidence type="ECO:0000259" key="5">
    <source>
        <dbReference type="PROSITE" id="PS50043"/>
    </source>
</evidence>
<keyword evidence="4" id="KW-1133">Transmembrane helix</keyword>
<keyword evidence="4" id="KW-0472">Membrane</keyword>
<dbReference type="SMART" id="SM00421">
    <property type="entry name" value="HTH_LUXR"/>
    <property type="match status" value="1"/>
</dbReference>
<evidence type="ECO:0000256" key="1">
    <source>
        <dbReference type="ARBA" id="ARBA00023015"/>
    </source>
</evidence>